<accession>A0A074Z183</accession>
<dbReference type="KEGG" id="ovi:T265_15253"/>
<dbReference type="Proteomes" id="UP000054324">
    <property type="component" value="Unassembled WGS sequence"/>
</dbReference>
<feature type="non-terminal residue" evidence="1">
    <location>
        <position position="165"/>
    </location>
</feature>
<gene>
    <name evidence="1" type="ORF">T265_15253</name>
</gene>
<protein>
    <submittedName>
        <fullName evidence="1">Uncharacterized protein</fullName>
    </submittedName>
</protein>
<name>A0A074Z183_OPIVI</name>
<evidence type="ECO:0000313" key="2">
    <source>
        <dbReference type="Proteomes" id="UP000054324"/>
    </source>
</evidence>
<feature type="non-terminal residue" evidence="1">
    <location>
        <position position="1"/>
    </location>
</feature>
<reference evidence="1 2" key="1">
    <citation type="submission" date="2013-11" db="EMBL/GenBank/DDBJ databases">
        <title>Opisthorchis viverrini - life in the bile duct.</title>
        <authorList>
            <person name="Young N.D."/>
            <person name="Nagarajan N."/>
            <person name="Lin S.J."/>
            <person name="Korhonen P.K."/>
            <person name="Jex A.R."/>
            <person name="Hall R.S."/>
            <person name="Safavi-Hemami H."/>
            <person name="Kaewkong W."/>
            <person name="Bertrand D."/>
            <person name="Gao S."/>
            <person name="Seet Q."/>
            <person name="Wongkham S."/>
            <person name="Teh B.T."/>
            <person name="Wongkham C."/>
            <person name="Intapan P.M."/>
            <person name="Maleewong W."/>
            <person name="Yang X."/>
            <person name="Hu M."/>
            <person name="Wang Z."/>
            <person name="Hofmann A."/>
            <person name="Sternberg P.W."/>
            <person name="Tan P."/>
            <person name="Wang J."/>
            <person name="Gasser R.B."/>
        </authorList>
    </citation>
    <scope>NUCLEOTIDE SEQUENCE [LARGE SCALE GENOMIC DNA]</scope>
</reference>
<sequence length="165" mass="18976">KVRFLKVVPECPELTQNLKLHQNLNRKAGKYLGKSIDQFTKSRRVFRFATTETMSINQTPIRQPGFNHIGQGSKTLVCILLEILCTCLLLERVFLNFPRYSVTIIQRNCKIFCRVAKVATKHSDASENAFFRNAFHSIIKQNSRLRNLGKGVGNALLMRLLRTLR</sequence>
<keyword evidence="2" id="KW-1185">Reference proteome</keyword>
<dbReference type="GeneID" id="20329418"/>
<dbReference type="AlphaFoldDB" id="A0A074Z183"/>
<organism evidence="1 2">
    <name type="scientific">Opisthorchis viverrini</name>
    <name type="common">Southeast Asian liver fluke</name>
    <dbReference type="NCBI Taxonomy" id="6198"/>
    <lineage>
        <taxon>Eukaryota</taxon>
        <taxon>Metazoa</taxon>
        <taxon>Spiralia</taxon>
        <taxon>Lophotrochozoa</taxon>
        <taxon>Platyhelminthes</taxon>
        <taxon>Trematoda</taxon>
        <taxon>Digenea</taxon>
        <taxon>Opisthorchiida</taxon>
        <taxon>Opisthorchiata</taxon>
        <taxon>Opisthorchiidae</taxon>
        <taxon>Opisthorchis</taxon>
    </lineage>
</organism>
<dbReference type="RefSeq" id="XP_009175538.1">
    <property type="nucleotide sequence ID" value="XM_009177274.1"/>
</dbReference>
<proteinExistence type="predicted"/>
<dbReference type="EMBL" id="KL597028">
    <property type="protein sequence ID" value="KER20708.1"/>
    <property type="molecule type" value="Genomic_DNA"/>
</dbReference>
<evidence type="ECO:0000313" key="1">
    <source>
        <dbReference type="EMBL" id="KER20708.1"/>
    </source>
</evidence>
<dbReference type="CTD" id="20329418"/>